<dbReference type="Pfam" id="PF00069">
    <property type="entry name" value="Pkinase"/>
    <property type="match status" value="2"/>
</dbReference>
<evidence type="ECO:0000256" key="11">
    <source>
        <dbReference type="SAM" id="SignalP"/>
    </source>
</evidence>
<name>A0A915DEJ7_9BILA</name>
<dbReference type="WBParaSite" id="jg18406">
    <property type="protein sequence ID" value="jg18406"/>
    <property type="gene ID" value="jg18406"/>
</dbReference>
<evidence type="ECO:0000256" key="6">
    <source>
        <dbReference type="ARBA" id="ARBA00022777"/>
    </source>
</evidence>
<dbReference type="InterPro" id="IPR011009">
    <property type="entry name" value="Kinase-like_dom_sf"/>
</dbReference>
<dbReference type="GO" id="GO:0004674">
    <property type="term" value="F:protein serine/threonine kinase activity"/>
    <property type="evidence" value="ECO:0007669"/>
    <property type="project" value="UniProtKB-KW"/>
</dbReference>
<evidence type="ECO:0000313" key="13">
    <source>
        <dbReference type="Proteomes" id="UP000887574"/>
    </source>
</evidence>
<protein>
    <recommendedName>
        <fullName evidence="2">Serine/threonine-protein kinase greatwall</fullName>
        <ecNumber evidence="1">2.7.11.1</ecNumber>
    </recommendedName>
    <alternativeName>
        <fullName evidence="8">Microtubule-associated serine/threonine-protein kinase-like</fullName>
    </alternativeName>
</protein>
<organism evidence="13 14">
    <name type="scientific">Ditylenchus dipsaci</name>
    <dbReference type="NCBI Taxonomy" id="166011"/>
    <lineage>
        <taxon>Eukaryota</taxon>
        <taxon>Metazoa</taxon>
        <taxon>Ecdysozoa</taxon>
        <taxon>Nematoda</taxon>
        <taxon>Chromadorea</taxon>
        <taxon>Rhabditida</taxon>
        <taxon>Tylenchina</taxon>
        <taxon>Tylenchomorpha</taxon>
        <taxon>Sphaerularioidea</taxon>
        <taxon>Anguinidae</taxon>
        <taxon>Anguininae</taxon>
        <taxon>Ditylenchus</taxon>
    </lineage>
</organism>
<keyword evidence="3" id="KW-0723">Serine/threonine-protein kinase</keyword>
<keyword evidence="13" id="KW-1185">Reference proteome</keyword>
<keyword evidence="6" id="KW-0418">Kinase</keyword>
<evidence type="ECO:0000256" key="4">
    <source>
        <dbReference type="ARBA" id="ARBA00022679"/>
    </source>
</evidence>
<evidence type="ECO:0000256" key="8">
    <source>
        <dbReference type="ARBA" id="ARBA00033099"/>
    </source>
</evidence>
<evidence type="ECO:0000256" key="9">
    <source>
        <dbReference type="ARBA" id="ARBA00047899"/>
    </source>
</evidence>
<dbReference type="Proteomes" id="UP000887574">
    <property type="component" value="Unplaced"/>
</dbReference>
<dbReference type="SMART" id="SM00220">
    <property type="entry name" value="S_TKc"/>
    <property type="match status" value="1"/>
</dbReference>
<reference evidence="14" key="1">
    <citation type="submission" date="2022-11" db="UniProtKB">
        <authorList>
            <consortium name="WormBaseParasite"/>
        </authorList>
    </citation>
    <scope>IDENTIFICATION</scope>
</reference>
<evidence type="ECO:0000313" key="14">
    <source>
        <dbReference type="WBParaSite" id="jg18406"/>
    </source>
</evidence>
<dbReference type="InterPro" id="IPR000719">
    <property type="entry name" value="Prot_kinase_dom"/>
</dbReference>
<evidence type="ECO:0000256" key="1">
    <source>
        <dbReference type="ARBA" id="ARBA00012513"/>
    </source>
</evidence>
<dbReference type="AlphaFoldDB" id="A0A915DEJ7"/>
<sequence>MRKILTLYCLFSLVFNIFANDTIEKRKRLHHEQVQSHESRYLYIAEKIVNSSFKHFIRKDLIAEGNFGVVYKVQHRTTMSLYAMKEVSIATERTKKQFLNEVNVHEIMKSAHAAFTVPLLCTFQTPPLESGAFGYMVFPLMSGGDFSDFLSAHQKREKPLLESEVRFYAANMILAIEELHNHNIIHADIKPENFCWAMTDWWSMGIIIYKMFGGKTEQSNENRKTSSPELLADNYGITEGTSSESLVHNSESLQLLENTKPVVINISTNWPKDAQDLLKNLLNTNYRKRLGVKGAEQIKKHPFFKETNWETLREKQVVAPVWPVMHKDIIIYTETITGQTFPSY</sequence>
<accession>A0A915DEJ7</accession>
<dbReference type="PANTHER" id="PTHR24356:SF1">
    <property type="entry name" value="SERINE_THREONINE-PROTEIN KINASE GREATWALL"/>
    <property type="match status" value="1"/>
</dbReference>
<keyword evidence="5" id="KW-0547">Nucleotide-binding</keyword>
<keyword evidence="4" id="KW-0808">Transferase</keyword>
<evidence type="ECO:0000259" key="12">
    <source>
        <dbReference type="PROSITE" id="PS50011"/>
    </source>
</evidence>
<evidence type="ECO:0000256" key="3">
    <source>
        <dbReference type="ARBA" id="ARBA00022527"/>
    </source>
</evidence>
<keyword evidence="11" id="KW-0732">Signal</keyword>
<dbReference type="PANTHER" id="PTHR24356">
    <property type="entry name" value="SERINE/THREONINE-PROTEIN KINASE"/>
    <property type="match status" value="1"/>
</dbReference>
<evidence type="ECO:0000256" key="10">
    <source>
        <dbReference type="ARBA" id="ARBA00048679"/>
    </source>
</evidence>
<keyword evidence="7" id="KW-0067">ATP-binding</keyword>
<dbReference type="SUPFAM" id="SSF56112">
    <property type="entry name" value="Protein kinase-like (PK-like)"/>
    <property type="match status" value="1"/>
</dbReference>
<comment type="catalytic activity">
    <reaction evidence="10">
        <text>L-seryl-[protein] + ATP = O-phospho-L-seryl-[protein] + ADP + H(+)</text>
        <dbReference type="Rhea" id="RHEA:17989"/>
        <dbReference type="Rhea" id="RHEA-COMP:9863"/>
        <dbReference type="Rhea" id="RHEA-COMP:11604"/>
        <dbReference type="ChEBI" id="CHEBI:15378"/>
        <dbReference type="ChEBI" id="CHEBI:29999"/>
        <dbReference type="ChEBI" id="CHEBI:30616"/>
        <dbReference type="ChEBI" id="CHEBI:83421"/>
        <dbReference type="ChEBI" id="CHEBI:456216"/>
        <dbReference type="EC" id="2.7.11.1"/>
    </reaction>
</comment>
<dbReference type="PROSITE" id="PS50011">
    <property type="entry name" value="PROTEIN_KINASE_DOM"/>
    <property type="match status" value="1"/>
</dbReference>
<evidence type="ECO:0000256" key="5">
    <source>
        <dbReference type="ARBA" id="ARBA00022741"/>
    </source>
</evidence>
<proteinExistence type="predicted"/>
<feature type="signal peptide" evidence="11">
    <location>
        <begin position="1"/>
        <end position="19"/>
    </location>
</feature>
<dbReference type="EC" id="2.7.11.1" evidence="1"/>
<dbReference type="GO" id="GO:0005524">
    <property type="term" value="F:ATP binding"/>
    <property type="evidence" value="ECO:0007669"/>
    <property type="project" value="UniProtKB-KW"/>
</dbReference>
<evidence type="ECO:0000256" key="2">
    <source>
        <dbReference type="ARBA" id="ARBA00022148"/>
    </source>
</evidence>
<dbReference type="GO" id="GO:0035556">
    <property type="term" value="P:intracellular signal transduction"/>
    <property type="evidence" value="ECO:0007669"/>
    <property type="project" value="TreeGrafter"/>
</dbReference>
<dbReference type="InterPro" id="IPR050236">
    <property type="entry name" value="Ser_Thr_kinase_AGC"/>
</dbReference>
<feature type="chain" id="PRO_5036765387" description="Serine/threonine-protein kinase greatwall" evidence="11">
    <location>
        <begin position="20"/>
        <end position="344"/>
    </location>
</feature>
<feature type="domain" description="Protein kinase" evidence="12">
    <location>
        <begin position="56"/>
        <end position="304"/>
    </location>
</feature>
<comment type="catalytic activity">
    <reaction evidence="9">
        <text>L-threonyl-[protein] + ATP = O-phospho-L-threonyl-[protein] + ADP + H(+)</text>
        <dbReference type="Rhea" id="RHEA:46608"/>
        <dbReference type="Rhea" id="RHEA-COMP:11060"/>
        <dbReference type="Rhea" id="RHEA-COMP:11605"/>
        <dbReference type="ChEBI" id="CHEBI:15378"/>
        <dbReference type="ChEBI" id="CHEBI:30013"/>
        <dbReference type="ChEBI" id="CHEBI:30616"/>
        <dbReference type="ChEBI" id="CHEBI:61977"/>
        <dbReference type="ChEBI" id="CHEBI:456216"/>
        <dbReference type="EC" id="2.7.11.1"/>
    </reaction>
</comment>
<evidence type="ECO:0000256" key="7">
    <source>
        <dbReference type="ARBA" id="ARBA00022840"/>
    </source>
</evidence>
<dbReference type="Gene3D" id="1.10.510.10">
    <property type="entry name" value="Transferase(Phosphotransferase) domain 1"/>
    <property type="match status" value="2"/>
</dbReference>